<dbReference type="EMBL" id="ONZQ02000006">
    <property type="protein sequence ID" value="SPO02484.1"/>
    <property type="molecule type" value="Genomic_DNA"/>
</dbReference>
<accession>A0AAE8MZF2</accession>
<keyword evidence="3" id="KW-1185">Reference proteome</keyword>
<evidence type="ECO:0000313" key="3">
    <source>
        <dbReference type="Proteomes" id="UP001187682"/>
    </source>
</evidence>
<feature type="chain" id="PRO_5042036951" evidence="1">
    <location>
        <begin position="24"/>
        <end position="122"/>
    </location>
</feature>
<name>A0AAE8MZF2_9PEZI</name>
<dbReference type="Proteomes" id="UP001187682">
    <property type="component" value="Unassembled WGS sequence"/>
</dbReference>
<protein>
    <submittedName>
        <fullName evidence="2">Uncharacterized protein</fullName>
    </submittedName>
</protein>
<feature type="signal peptide" evidence="1">
    <location>
        <begin position="1"/>
        <end position="23"/>
    </location>
</feature>
<sequence>MLSNTATQILLILCALFPQGIHSYELVFYSGSGCRGQALGTIITGQTRDECKRDYSGNAGSILVSSTGAVDDNYMVVLYGSDDCNLKNEVQHGDDTDFCLEEPYKGFQVVDTGMVEDVAEDA</sequence>
<evidence type="ECO:0000313" key="2">
    <source>
        <dbReference type="EMBL" id="SPO02484.1"/>
    </source>
</evidence>
<proteinExistence type="predicted"/>
<comment type="caution">
    <text evidence="2">The sequence shown here is derived from an EMBL/GenBank/DDBJ whole genome shotgun (WGS) entry which is preliminary data.</text>
</comment>
<organism evidence="2 3">
    <name type="scientific">Cephalotrichum gorgonifer</name>
    <dbReference type="NCBI Taxonomy" id="2041049"/>
    <lineage>
        <taxon>Eukaryota</taxon>
        <taxon>Fungi</taxon>
        <taxon>Dikarya</taxon>
        <taxon>Ascomycota</taxon>
        <taxon>Pezizomycotina</taxon>
        <taxon>Sordariomycetes</taxon>
        <taxon>Hypocreomycetidae</taxon>
        <taxon>Microascales</taxon>
        <taxon>Microascaceae</taxon>
        <taxon>Cephalotrichum</taxon>
    </lineage>
</organism>
<evidence type="ECO:0000256" key="1">
    <source>
        <dbReference type="SAM" id="SignalP"/>
    </source>
</evidence>
<dbReference type="AlphaFoldDB" id="A0AAE8MZF2"/>
<reference evidence="2" key="1">
    <citation type="submission" date="2018-03" db="EMBL/GenBank/DDBJ databases">
        <authorList>
            <person name="Guldener U."/>
        </authorList>
    </citation>
    <scope>NUCLEOTIDE SEQUENCE</scope>
</reference>
<keyword evidence="1" id="KW-0732">Signal</keyword>
<gene>
    <name evidence="2" type="ORF">DNG_05157</name>
</gene>